<proteinExistence type="predicted"/>
<protein>
    <submittedName>
        <fullName evidence="1">Uncharacterized protein</fullName>
    </submittedName>
</protein>
<evidence type="ECO:0000313" key="1">
    <source>
        <dbReference type="EMBL" id="CAK9052748.1"/>
    </source>
</evidence>
<dbReference type="EMBL" id="CAXAMN010018646">
    <property type="protein sequence ID" value="CAK9052748.1"/>
    <property type="molecule type" value="Genomic_DNA"/>
</dbReference>
<evidence type="ECO:0000313" key="2">
    <source>
        <dbReference type="Proteomes" id="UP001642484"/>
    </source>
</evidence>
<accession>A0ABP0MNH3</accession>
<keyword evidence="2" id="KW-1185">Reference proteome</keyword>
<name>A0ABP0MNH3_9DINO</name>
<comment type="caution">
    <text evidence="1">The sequence shown here is derived from an EMBL/GenBank/DDBJ whole genome shotgun (WGS) entry which is preliminary data.</text>
</comment>
<dbReference type="Proteomes" id="UP001642484">
    <property type="component" value="Unassembled WGS sequence"/>
</dbReference>
<organism evidence="1 2">
    <name type="scientific">Durusdinium trenchii</name>
    <dbReference type="NCBI Taxonomy" id="1381693"/>
    <lineage>
        <taxon>Eukaryota</taxon>
        <taxon>Sar</taxon>
        <taxon>Alveolata</taxon>
        <taxon>Dinophyceae</taxon>
        <taxon>Suessiales</taxon>
        <taxon>Symbiodiniaceae</taxon>
        <taxon>Durusdinium</taxon>
    </lineage>
</organism>
<reference evidence="1 2" key="1">
    <citation type="submission" date="2024-02" db="EMBL/GenBank/DDBJ databases">
        <authorList>
            <person name="Chen Y."/>
            <person name="Shah S."/>
            <person name="Dougan E. K."/>
            <person name="Thang M."/>
            <person name="Chan C."/>
        </authorList>
    </citation>
    <scope>NUCLEOTIDE SEQUENCE [LARGE SCALE GENOMIC DNA]</scope>
</reference>
<sequence>MKPTASFCLRIFRSSSSSIRQARGDSGGCVVRCKGKEQNRSLNCGEADFAHKKFFVQKSTETGKTGKPDLFCSGDYDARVSRRRRCSRSRNALWRTWRAGRADLQPHRNAASTAMLVTCFFL</sequence>
<gene>
    <name evidence="1" type="ORF">CCMP2556_LOCUS26591</name>
</gene>